<proteinExistence type="predicted"/>
<dbReference type="PROSITE" id="PS51257">
    <property type="entry name" value="PROKAR_LIPOPROTEIN"/>
    <property type="match status" value="1"/>
</dbReference>
<evidence type="ECO:0000313" key="1">
    <source>
        <dbReference type="EMBL" id="MCG2429631.1"/>
    </source>
</evidence>
<dbReference type="AlphaFoldDB" id="A0A9X1UBI9"/>
<name>A0A9X1UBI9_9FLAO</name>
<dbReference type="EMBL" id="JAIRBB010000001">
    <property type="protein sequence ID" value="MCG2429631.1"/>
    <property type="molecule type" value="Genomic_DNA"/>
</dbReference>
<dbReference type="InterPro" id="IPR046219">
    <property type="entry name" value="DUF6252"/>
</dbReference>
<keyword evidence="2" id="KW-1185">Reference proteome</keyword>
<protein>
    <submittedName>
        <fullName evidence="1">Uncharacterized protein</fullName>
    </submittedName>
</protein>
<organism evidence="1 2">
    <name type="scientific">Aequorivita xiaoshiensis</name>
    <dbReference type="NCBI Taxonomy" id="2874476"/>
    <lineage>
        <taxon>Bacteria</taxon>
        <taxon>Pseudomonadati</taxon>
        <taxon>Bacteroidota</taxon>
        <taxon>Flavobacteriia</taxon>
        <taxon>Flavobacteriales</taxon>
        <taxon>Flavobacteriaceae</taxon>
        <taxon>Aequorivita</taxon>
    </lineage>
</organism>
<gene>
    <name evidence="1" type="ORF">K8344_00735</name>
</gene>
<accession>A0A9X1UBI9</accession>
<dbReference type="Pfam" id="PF19765">
    <property type="entry name" value="DUF6252"/>
    <property type="match status" value="2"/>
</dbReference>
<evidence type="ECO:0000313" key="2">
    <source>
        <dbReference type="Proteomes" id="UP001139462"/>
    </source>
</evidence>
<dbReference type="Proteomes" id="UP001139462">
    <property type="component" value="Unassembled WGS sequence"/>
</dbReference>
<comment type="caution">
    <text evidence="1">The sequence shown here is derived from an EMBL/GenBank/DDBJ whole genome shotgun (WGS) entry which is preliminary data.</text>
</comment>
<dbReference type="RefSeq" id="WP_237606351.1">
    <property type="nucleotide sequence ID" value="NZ_JAIRBB010000001.1"/>
</dbReference>
<reference evidence="1" key="1">
    <citation type="submission" date="2021-09" db="EMBL/GenBank/DDBJ databases">
        <title>Genome of Aequorivita sp. strain F64183.</title>
        <authorList>
            <person name="Wang Y."/>
        </authorList>
    </citation>
    <scope>NUCLEOTIDE SEQUENCE</scope>
    <source>
        <strain evidence="1">F64183</strain>
    </source>
</reference>
<sequence>MKKILLVLLSAFFIISCEDTKVTDSALQANIDNNFYMAADARASVNDDGTLTILGSSQNEGMTIKLSSLAENSYTIGEGSSNFAMYEGPGGSVYTTLPDGEGMVTISEVNEVNKTISGTFHFNAILPGIDTIYVSNGTLFDIPYNNSTELDPVNAGTFSAKINDNEFLPFIVSARKTTHRISISANNVNSKITLNFKPDVSTGNYALPNATVQAIYTNADGSKTTREGVVSLSEHNTSEKTMKGTFSFNTDNTLITEGKFNITYK</sequence>